<dbReference type="InterPro" id="IPR005841">
    <property type="entry name" value="Alpha-D-phosphohexomutase_SF"/>
</dbReference>
<evidence type="ECO:0000256" key="11">
    <source>
        <dbReference type="RuleBase" id="RU004327"/>
    </source>
</evidence>
<evidence type="ECO:0000256" key="1">
    <source>
        <dbReference type="ARBA" id="ARBA00010231"/>
    </source>
</evidence>
<dbReference type="GO" id="GO:0000287">
    <property type="term" value="F:magnesium ion binding"/>
    <property type="evidence" value="ECO:0007669"/>
    <property type="project" value="UniProtKB-UniRule"/>
</dbReference>
<dbReference type="InterPro" id="IPR005845">
    <property type="entry name" value="A-D-PHexomutase_a/b/a-II"/>
</dbReference>
<comment type="PTM">
    <text evidence="9">Activated by phosphorylation.</text>
</comment>
<feature type="domain" description="Alpha-D-phosphohexomutase alpha/beta/alpha" evidence="15">
    <location>
        <begin position="262"/>
        <end position="372"/>
    </location>
</feature>
<gene>
    <name evidence="9" type="primary">glmM</name>
    <name evidence="16" type="ORF">DPCES_4862</name>
</gene>
<evidence type="ECO:0000256" key="3">
    <source>
        <dbReference type="ARBA" id="ARBA00022723"/>
    </source>
</evidence>
<dbReference type="InterPro" id="IPR016055">
    <property type="entry name" value="A-D-PHexomutase_a/b/a-I/II/III"/>
</dbReference>
<evidence type="ECO:0000313" key="16">
    <source>
        <dbReference type="EMBL" id="CDX04748.1"/>
    </source>
</evidence>
<dbReference type="PATRIC" id="fig|49338.4.peg.5228"/>
<comment type="catalytic activity">
    <reaction evidence="6 9 11">
        <text>alpha-D-glucosamine 1-phosphate = D-glucosamine 6-phosphate</text>
        <dbReference type="Rhea" id="RHEA:23424"/>
        <dbReference type="ChEBI" id="CHEBI:58516"/>
        <dbReference type="ChEBI" id="CHEBI:58725"/>
        <dbReference type="EC" id="5.4.2.10"/>
    </reaction>
</comment>
<keyword evidence="2 9" id="KW-0597">Phosphoprotein</keyword>
<keyword evidence="3 9" id="KW-0479">Metal-binding</keyword>
<evidence type="ECO:0000256" key="8">
    <source>
        <dbReference type="ARBA" id="ARBA00068193"/>
    </source>
</evidence>
<dbReference type="GO" id="GO:0009252">
    <property type="term" value="P:peptidoglycan biosynthetic process"/>
    <property type="evidence" value="ECO:0007669"/>
    <property type="project" value="TreeGrafter"/>
</dbReference>
<dbReference type="Pfam" id="PF02879">
    <property type="entry name" value="PGM_PMM_II"/>
    <property type="match status" value="1"/>
</dbReference>
<evidence type="ECO:0000256" key="10">
    <source>
        <dbReference type="RuleBase" id="RU004326"/>
    </source>
</evidence>
<dbReference type="Pfam" id="PF02878">
    <property type="entry name" value="PGM_PMM_I"/>
    <property type="match status" value="1"/>
</dbReference>
<dbReference type="GO" id="GO:0006048">
    <property type="term" value="P:UDP-N-acetylglucosamine biosynthetic process"/>
    <property type="evidence" value="ECO:0007669"/>
    <property type="project" value="TreeGrafter"/>
</dbReference>
<dbReference type="SUPFAM" id="SSF55957">
    <property type="entry name" value="Phosphoglucomutase, C-terminal domain"/>
    <property type="match status" value="1"/>
</dbReference>
<feature type="binding site" description="via phosphate group" evidence="9">
    <location>
        <position position="106"/>
    </location>
    <ligand>
        <name>Mg(2+)</name>
        <dbReference type="ChEBI" id="CHEBI:18420"/>
    </ligand>
</feature>
<feature type="domain" description="Alpha-D-phosphohexomutase alpha/beta/alpha" evidence="14">
    <location>
        <begin position="164"/>
        <end position="258"/>
    </location>
</feature>
<dbReference type="AlphaFoldDB" id="A0A098B785"/>
<evidence type="ECO:0000256" key="7">
    <source>
        <dbReference type="ARBA" id="ARBA00066330"/>
    </source>
</evidence>
<dbReference type="CDD" id="cd05802">
    <property type="entry name" value="GlmM"/>
    <property type="match status" value="1"/>
</dbReference>
<feature type="domain" description="Alpha-D-phosphohexomutase C-terminal" evidence="12">
    <location>
        <begin position="378"/>
        <end position="444"/>
    </location>
</feature>
<organism evidence="16">
    <name type="scientific">Desulfitobacterium hafniense</name>
    <name type="common">Desulfitobacterium frappieri</name>
    <dbReference type="NCBI Taxonomy" id="49338"/>
    <lineage>
        <taxon>Bacteria</taxon>
        <taxon>Bacillati</taxon>
        <taxon>Bacillota</taxon>
        <taxon>Clostridia</taxon>
        <taxon>Eubacteriales</taxon>
        <taxon>Desulfitobacteriaceae</taxon>
        <taxon>Desulfitobacterium</taxon>
    </lineage>
</organism>
<dbReference type="Gene3D" id="3.30.310.50">
    <property type="entry name" value="Alpha-D-phosphohexomutase, C-terminal domain"/>
    <property type="match status" value="1"/>
</dbReference>
<feature type="binding site" evidence="9">
    <location>
        <position position="245"/>
    </location>
    <ligand>
        <name>Mg(2+)</name>
        <dbReference type="ChEBI" id="CHEBI:18420"/>
    </ligand>
</feature>
<dbReference type="NCBIfam" id="TIGR01455">
    <property type="entry name" value="glmM"/>
    <property type="match status" value="1"/>
</dbReference>
<dbReference type="GO" id="GO:0008966">
    <property type="term" value="F:phosphoglucosamine mutase activity"/>
    <property type="evidence" value="ECO:0007669"/>
    <property type="project" value="UniProtKB-UniRule"/>
</dbReference>
<reference evidence="16" key="1">
    <citation type="submission" date="2014-07" db="EMBL/GenBank/DDBJ databases">
        <authorList>
            <person name="Hornung V.Bastian."/>
        </authorList>
    </citation>
    <scope>NUCLEOTIDE SEQUENCE</scope>
    <source>
        <strain evidence="16">PCE-S</strain>
    </source>
</reference>
<keyword evidence="4 9" id="KW-0460">Magnesium</keyword>
<dbReference type="Gene3D" id="3.40.120.10">
    <property type="entry name" value="Alpha-D-Glucose-1,6-Bisphosphate, subunit A, domain 3"/>
    <property type="match status" value="3"/>
</dbReference>
<dbReference type="PRINTS" id="PR00509">
    <property type="entry name" value="PGMPMM"/>
</dbReference>
<feature type="domain" description="Alpha-D-phosphohexomutase alpha/beta/alpha" evidence="13">
    <location>
        <begin position="9"/>
        <end position="141"/>
    </location>
</feature>
<dbReference type="FunFam" id="3.40.120.10:FF:000001">
    <property type="entry name" value="Phosphoglucosamine mutase"/>
    <property type="match status" value="1"/>
</dbReference>
<dbReference type="PANTHER" id="PTHR42946">
    <property type="entry name" value="PHOSPHOHEXOSE MUTASE"/>
    <property type="match status" value="1"/>
</dbReference>
<feature type="binding site" evidence="9">
    <location>
        <position position="247"/>
    </location>
    <ligand>
        <name>Mg(2+)</name>
        <dbReference type="ChEBI" id="CHEBI:18420"/>
    </ligand>
</feature>
<dbReference type="PANTHER" id="PTHR42946:SF1">
    <property type="entry name" value="PHOSPHOGLUCOMUTASE (ALPHA-D-GLUCOSE-1,6-BISPHOSPHATE-DEPENDENT)"/>
    <property type="match status" value="1"/>
</dbReference>
<dbReference type="EMBL" id="LK996017">
    <property type="protein sequence ID" value="CDX04748.1"/>
    <property type="molecule type" value="Genomic_DNA"/>
</dbReference>
<feature type="modified residue" description="Phosphoserine" evidence="9">
    <location>
        <position position="106"/>
    </location>
</feature>
<dbReference type="GO" id="GO:0004615">
    <property type="term" value="F:phosphomannomutase activity"/>
    <property type="evidence" value="ECO:0007669"/>
    <property type="project" value="TreeGrafter"/>
</dbReference>
<evidence type="ECO:0000259" key="13">
    <source>
        <dbReference type="Pfam" id="PF02878"/>
    </source>
</evidence>
<protein>
    <recommendedName>
        <fullName evidence="8 9">Phosphoglucosamine mutase</fullName>
        <ecNumber evidence="7 9">5.4.2.10</ecNumber>
    </recommendedName>
</protein>
<dbReference type="Pfam" id="PF00408">
    <property type="entry name" value="PGM_PMM_IV"/>
    <property type="match status" value="1"/>
</dbReference>
<dbReference type="GO" id="GO:0005975">
    <property type="term" value="P:carbohydrate metabolic process"/>
    <property type="evidence" value="ECO:0007669"/>
    <property type="project" value="InterPro"/>
</dbReference>
<comment type="function">
    <text evidence="9 11">Catalyzes the conversion of glucosamine-6-phosphate to glucosamine-1-phosphate.</text>
</comment>
<dbReference type="PROSITE" id="PS00710">
    <property type="entry name" value="PGM_PMM"/>
    <property type="match status" value="1"/>
</dbReference>
<accession>A0A098B785</accession>
<dbReference type="InterPro" id="IPR006352">
    <property type="entry name" value="GlmM_bact"/>
</dbReference>
<feature type="binding site" evidence="9">
    <location>
        <position position="249"/>
    </location>
    <ligand>
        <name>Mg(2+)</name>
        <dbReference type="ChEBI" id="CHEBI:18420"/>
    </ligand>
</feature>
<dbReference type="FunFam" id="3.40.120.10:FF:000002">
    <property type="entry name" value="Phosphoglucosamine mutase"/>
    <property type="match status" value="1"/>
</dbReference>
<proteinExistence type="inferred from homology"/>
<dbReference type="InterPro" id="IPR050060">
    <property type="entry name" value="Phosphoglucosamine_mutase"/>
</dbReference>
<evidence type="ECO:0000259" key="14">
    <source>
        <dbReference type="Pfam" id="PF02879"/>
    </source>
</evidence>
<dbReference type="Pfam" id="PF02880">
    <property type="entry name" value="PGM_PMM_III"/>
    <property type="match status" value="1"/>
</dbReference>
<keyword evidence="5 9" id="KW-0413">Isomerase</keyword>
<sequence>MEGVVYLGKLFGTDGVRGVANKELTPDLAFRLGQAGAYVLSKEHPHPRIVIGKDTRISGDMLEAALIAGICSVGADVLRVGVLPTPGIAYLTRTLKASAGVVISASHNPVQDNGIKFFSSTGYKLPDAVEEEIEDLVHSHEKPWAIPVGSEIGRVIEIQDAQRRYMDFLKGTVGSLAGIKVVYDGSNGAASHVGPQVLRELGVEVIPLSVTPDGININAGCGSTHPEVLQQAVIEHKADLGLANDGDADRLIAVDENGEIVDGDFIMVICALALKAKGQLMEDSVVVTVMSNLGLHIALKEAGIRVYETQVGDRYVMEELLKTGARLGGEQSGHIIFLDHNTTGDGLLTALQLLAVLKEQGKPISKLAAKMQRLPQVLINVRVKDKKKAMENPYVFQKVEEVKRFLGERGRVLVRSSGTESLVRVMVEGQDHEQLMGLAQSVVDIIKREEL</sequence>
<dbReference type="InterPro" id="IPR005843">
    <property type="entry name" value="A-D-PHexomutase_C"/>
</dbReference>
<dbReference type="EC" id="5.4.2.10" evidence="7 9"/>
<evidence type="ECO:0000256" key="6">
    <source>
        <dbReference type="ARBA" id="ARBA00050364"/>
    </source>
</evidence>
<feature type="active site" description="Phosphoserine intermediate" evidence="9">
    <location>
        <position position="106"/>
    </location>
</feature>
<dbReference type="HAMAP" id="MF_01554_B">
    <property type="entry name" value="GlmM_B"/>
    <property type="match status" value="1"/>
</dbReference>
<evidence type="ECO:0000256" key="9">
    <source>
        <dbReference type="HAMAP-Rule" id="MF_01554"/>
    </source>
</evidence>
<evidence type="ECO:0000259" key="12">
    <source>
        <dbReference type="Pfam" id="PF00408"/>
    </source>
</evidence>
<dbReference type="InterPro" id="IPR036900">
    <property type="entry name" value="A-D-PHexomutase_C_sf"/>
</dbReference>
<dbReference type="InterPro" id="IPR005844">
    <property type="entry name" value="A-D-PHexomutase_a/b/a-I"/>
</dbReference>
<name>A0A098B785_DESHA</name>
<dbReference type="NCBIfam" id="NF008139">
    <property type="entry name" value="PRK10887.1"/>
    <property type="match status" value="1"/>
</dbReference>
<comment type="similarity">
    <text evidence="1 9 10">Belongs to the phosphohexose mutase family.</text>
</comment>
<dbReference type="SUPFAM" id="SSF53738">
    <property type="entry name" value="Phosphoglucomutase, first 3 domains"/>
    <property type="match status" value="3"/>
</dbReference>
<dbReference type="GO" id="GO:0005829">
    <property type="term" value="C:cytosol"/>
    <property type="evidence" value="ECO:0007669"/>
    <property type="project" value="TreeGrafter"/>
</dbReference>
<dbReference type="InterPro" id="IPR005846">
    <property type="entry name" value="A-D-PHexomutase_a/b/a-III"/>
</dbReference>
<dbReference type="FunFam" id="3.30.310.50:FF:000001">
    <property type="entry name" value="Phosphoglucosamine mutase"/>
    <property type="match status" value="1"/>
</dbReference>
<comment type="cofactor">
    <cofactor evidence="9">
        <name>Mg(2+)</name>
        <dbReference type="ChEBI" id="CHEBI:18420"/>
    </cofactor>
    <text evidence="9">Binds 1 Mg(2+) ion per subunit.</text>
</comment>
<evidence type="ECO:0000256" key="2">
    <source>
        <dbReference type="ARBA" id="ARBA00022553"/>
    </source>
</evidence>
<evidence type="ECO:0000256" key="5">
    <source>
        <dbReference type="ARBA" id="ARBA00023235"/>
    </source>
</evidence>
<evidence type="ECO:0000256" key="4">
    <source>
        <dbReference type="ARBA" id="ARBA00022842"/>
    </source>
</evidence>
<dbReference type="InterPro" id="IPR016066">
    <property type="entry name" value="A-D-PHexomutase_CS"/>
</dbReference>
<evidence type="ECO:0000259" key="15">
    <source>
        <dbReference type="Pfam" id="PF02880"/>
    </source>
</evidence>